<evidence type="ECO:0000256" key="3">
    <source>
        <dbReference type="ARBA" id="ARBA00022801"/>
    </source>
</evidence>
<dbReference type="InterPro" id="IPR007724">
    <property type="entry name" value="Poly_GlycHdrlase"/>
</dbReference>
<dbReference type="GO" id="GO:0005737">
    <property type="term" value="C:cytoplasm"/>
    <property type="evidence" value="ECO:0007669"/>
    <property type="project" value="TreeGrafter"/>
</dbReference>
<evidence type="ECO:0000256" key="2">
    <source>
        <dbReference type="ARBA" id="ARBA00012255"/>
    </source>
</evidence>
<dbReference type="GO" id="GO:0004649">
    <property type="term" value="F:poly(ADP-ribose) glycohydrolase activity"/>
    <property type="evidence" value="ECO:0007669"/>
    <property type="project" value="UniProtKB-EC"/>
</dbReference>
<dbReference type="GO" id="GO:0005634">
    <property type="term" value="C:nucleus"/>
    <property type="evidence" value="ECO:0007669"/>
    <property type="project" value="TreeGrafter"/>
</dbReference>
<evidence type="ECO:0000256" key="1">
    <source>
        <dbReference type="ARBA" id="ARBA00009545"/>
    </source>
</evidence>
<gene>
    <name evidence="8" type="ORF">TMSB3V08_LOCUS8065</name>
</gene>
<dbReference type="GO" id="GO:0009225">
    <property type="term" value="P:nucleotide-sugar metabolic process"/>
    <property type="evidence" value="ECO:0007669"/>
    <property type="project" value="TreeGrafter"/>
</dbReference>
<evidence type="ECO:0000259" key="6">
    <source>
        <dbReference type="Pfam" id="PF05028"/>
    </source>
</evidence>
<dbReference type="EC" id="3.2.1.143" evidence="2"/>
<evidence type="ECO:0000259" key="7">
    <source>
        <dbReference type="Pfam" id="PF20811"/>
    </source>
</evidence>
<dbReference type="GO" id="GO:0005975">
    <property type="term" value="P:carbohydrate metabolic process"/>
    <property type="evidence" value="ECO:0007669"/>
    <property type="project" value="InterPro"/>
</dbReference>
<feature type="active site" evidence="4">
    <location>
        <position position="445"/>
    </location>
</feature>
<feature type="binding site" evidence="5">
    <location>
        <position position="443"/>
    </location>
    <ligand>
        <name>substrate</name>
    </ligand>
</feature>
<feature type="binding site" evidence="5">
    <location>
        <position position="484"/>
    </location>
    <ligand>
        <name>substrate</name>
    </ligand>
</feature>
<sequence>MSPSASSITHNEDQHNLMIQSDQPHRQFKSALPYADDLIHSSHSFSTCFLHARHEVALLIQHHAQNKLGGWGLEMPVIYSSPVASLVRTDSSKLTSDSQHLGEKKRDCKSNVVSRPLTPDMFEEDFPSVPETMNYPDVALQIEDDLETEESASPPSVAPWRGMAMSELKNRYSPGLPPVQASANHAVLFQLPVSPGCPLKPYPHVSKDRWDSLHVRMPSSSLSLYPVENAGKDGEEKQLRPRWELVQEALLKPIPSSKQLQDAIFSYNSKYSERWDFSTLHTFFSQILGTRESTKFFSTLLPKIIGLALQLPSLVTGPIPLLVQHRNQSVSLTQLQVASLLANAFLCTFPRRNTAKRFSEYYKYPDINFNSLTPLKAPEGVLTYSRQYLSSSQLPDWTSSKKFLPQLHISSSGTIEKEGGGFLQVDFANKMVGGGVLGSGCVQEEIRFIICPELIVSRLFTEELNSTEALIVTGCERYSNYVGYGDTFEWLGDYVDTTPRDSSGRRLCTVAAIDALNLPSVTAQFAPNCLRRELNKAYTGFLGMGLSADKLSPVATGNWGCGAFRGDAHLKALLQLMAAGQADRDLVYFTFGDAQLRDDIYEIHAMLTNHGITVGELWHMLVQYNEHKYKEEKLTKELYPYLHKTVKYLSSTSRYNETLSRPGPSRSSVRKGISNNWLSGSISSHQDSKTRQTMLSASELKEALQAFTQEVDQNEDGMEDIKTLQNINSVTVLNTKGDKYRGVNTTYSRFSDAKEQCNTLGQCKNELEINISGVESQTHTKEKHKLIDKVVRGVKGGGVSRTHSRAYEHWSQAQIQSIEVLECAWQLALSVVCLSVCSLWKKGRWGGSPNTASSKPRTLAQLNVDFVVECILGVL</sequence>
<evidence type="ECO:0000256" key="4">
    <source>
        <dbReference type="PIRSR" id="PIRSR607724-1"/>
    </source>
</evidence>
<protein>
    <recommendedName>
        <fullName evidence="2">poly(ADP-ribose) glycohydrolase</fullName>
        <ecNumber evidence="2">3.2.1.143</ecNumber>
    </recommendedName>
</protein>
<keyword evidence="3" id="KW-0378">Hydrolase</keyword>
<feature type="active site" evidence="4">
    <location>
        <position position="426"/>
    </location>
</feature>
<name>A0A7R9EE45_9NEOP</name>
<dbReference type="PANTHER" id="PTHR12837">
    <property type="entry name" value="POLY ADP-RIBOSE GLYCOHYDROLASE"/>
    <property type="match status" value="1"/>
</dbReference>
<organism evidence="8">
    <name type="scientific">Timema monikensis</name>
    <dbReference type="NCBI Taxonomy" id="170555"/>
    <lineage>
        <taxon>Eukaryota</taxon>
        <taxon>Metazoa</taxon>
        <taxon>Ecdysozoa</taxon>
        <taxon>Arthropoda</taxon>
        <taxon>Hexapoda</taxon>
        <taxon>Insecta</taxon>
        <taxon>Pterygota</taxon>
        <taxon>Neoptera</taxon>
        <taxon>Polyneoptera</taxon>
        <taxon>Phasmatodea</taxon>
        <taxon>Timematodea</taxon>
        <taxon>Timematoidea</taxon>
        <taxon>Timematidae</taxon>
        <taxon>Timema</taxon>
    </lineage>
</organism>
<dbReference type="InterPro" id="IPR046372">
    <property type="entry name" value="PARG_cat_C"/>
</dbReference>
<accession>A0A7R9EE45</accession>
<dbReference type="PANTHER" id="PTHR12837:SF15">
    <property type="entry name" value="POLY(ADP-RIBOSE) GLYCOHYDROLASE"/>
    <property type="match status" value="1"/>
</dbReference>
<comment type="similarity">
    <text evidence="1">Belongs to the poly(ADP-ribose) glycohydrolase family.</text>
</comment>
<proteinExistence type="inferred from homology"/>
<dbReference type="Pfam" id="PF05028">
    <property type="entry name" value="PARG_cat_C"/>
    <property type="match status" value="1"/>
</dbReference>
<dbReference type="Pfam" id="PF20811">
    <property type="entry name" value="PARG_cat_N"/>
    <property type="match status" value="1"/>
</dbReference>
<reference evidence="8" key="1">
    <citation type="submission" date="2020-11" db="EMBL/GenBank/DDBJ databases">
        <authorList>
            <person name="Tran Van P."/>
        </authorList>
    </citation>
    <scope>NUCLEOTIDE SEQUENCE</scope>
</reference>
<dbReference type="InterPro" id="IPR048362">
    <property type="entry name" value="PARG_helical"/>
</dbReference>
<feature type="domain" description="PARG helical" evidence="7">
    <location>
        <begin position="291"/>
        <end position="373"/>
    </location>
</feature>
<feature type="domain" description="PARG catalytic Macro" evidence="6">
    <location>
        <begin position="395"/>
        <end position="597"/>
    </location>
</feature>
<feature type="active site" evidence="4">
    <location>
        <position position="444"/>
    </location>
</feature>
<feature type="binding site" evidence="5">
    <location>
        <position position="429"/>
    </location>
    <ligand>
        <name>substrate</name>
    </ligand>
</feature>
<evidence type="ECO:0000256" key="5">
    <source>
        <dbReference type="PIRSR" id="PIRSR607724-2"/>
    </source>
</evidence>
<dbReference type="AlphaFoldDB" id="A0A7R9EE45"/>
<dbReference type="GO" id="GO:1990966">
    <property type="term" value="P:ATP generation from poly-ADP-D-ribose"/>
    <property type="evidence" value="ECO:0007669"/>
    <property type="project" value="TreeGrafter"/>
</dbReference>
<evidence type="ECO:0000313" key="8">
    <source>
        <dbReference type="EMBL" id="CAD7431327.1"/>
    </source>
</evidence>
<dbReference type="EMBL" id="OB794917">
    <property type="protein sequence ID" value="CAD7431327.1"/>
    <property type="molecule type" value="Genomic_DNA"/>
</dbReference>
<dbReference type="GO" id="GO:0006282">
    <property type="term" value="P:regulation of DNA repair"/>
    <property type="evidence" value="ECO:0007669"/>
    <property type="project" value="InterPro"/>
</dbReference>